<feature type="transmembrane region" description="Helical" evidence="1">
    <location>
        <begin position="256"/>
        <end position="278"/>
    </location>
</feature>
<dbReference type="EMBL" id="AP035785">
    <property type="protein sequence ID" value="BFO70143.1"/>
    <property type="molecule type" value="Genomic_DNA"/>
</dbReference>
<feature type="transmembrane region" description="Helical" evidence="1">
    <location>
        <begin position="348"/>
        <end position="368"/>
    </location>
</feature>
<feature type="transmembrane region" description="Helical" evidence="1">
    <location>
        <begin position="185"/>
        <end position="202"/>
    </location>
</feature>
<dbReference type="PROSITE" id="PS51257">
    <property type="entry name" value="PROKAR_LIPOPROTEIN"/>
    <property type="match status" value="1"/>
</dbReference>
<protein>
    <recommendedName>
        <fullName evidence="3">DUF4153 domain-containing protein</fullName>
    </recommendedName>
</protein>
<proteinExistence type="predicted"/>
<name>A0AB33ILA8_9BACT</name>
<evidence type="ECO:0000256" key="1">
    <source>
        <dbReference type="SAM" id="Phobius"/>
    </source>
</evidence>
<keyword evidence="1" id="KW-1133">Transmembrane helix</keyword>
<feature type="transmembrane region" description="Helical" evidence="1">
    <location>
        <begin position="141"/>
        <end position="165"/>
    </location>
</feature>
<feature type="transmembrane region" description="Helical" evidence="1">
    <location>
        <begin position="52"/>
        <end position="70"/>
    </location>
</feature>
<feature type="transmembrane region" description="Helical" evidence="1">
    <location>
        <begin position="223"/>
        <end position="244"/>
    </location>
</feature>
<organism evidence="2">
    <name type="scientific">Prevotella sp. GTC17253</name>
    <dbReference type="NCBI Taxonomy" id="3236793"/>
    <lineage>
        <taxon>Bacteria</taxon>
        <taxon>Pseudomonadati</taxon>
        <taxon>Bacteroidota</taxon>
        <taxon>Bacteroidia</taxon>
        <taxon>Bacteroidales</taxon>
        <taxon>Prevotellaceae</taxon>
        <taxon>Prevotella</taxon>
    </lineage>
</organism>
<dbReference type="AlphaFoldDB" id="A0AB33ILA8"/>
<feature type="transmembrane region" description="Helical" evidence="1">
    <location>
        <begin position="290"/>
        <end position="309"/>
    </location>
</feature>
<feature type="transmembrane region" description="Helical" evidence="1">
    <location>
        <begin position="21"/>
        <end position="40"/>
    </location>
</feature>
<feature type="transmembrane region" description="Helical" evidence="1">
    <location>
        <begin position="82"/>
        <end position="99"/>
    </location>
</feature>
<keyword evidence="1" id="KW-0472">Membrane</keyword>
<dbReference type="InterPro" id="IPR025291">
    <property type="entry name" value="DUF4153"/>
</dbReference>
<accession>A0AB33ILA8</accession>
<reference evidence="2" key="1">
    <citation type="submission" date="2024-07" db="EMBL/GenBank/DDBJ databases">
        <title>Complete genome sequence of Prevotella sp. YM-2024 GTC17253.</title>
        <authorList>
            <person name="Hayashi M."/>
            <person name="Muto Y."/>
            <person name="Tanaka K."/>
            <person name="Niwa H."/>
        </authorList>
    </citation>
    <scope>NUCLEOTIDE SEQUENCE</scope>
    <source>
        <strain evidence="2">GTC17253</strain>
    </source>
</reference>
<keyword evidence="1" id="KW-0812">Transmembrane</keyword>
<gene>
    <name evidence="2" type="ORF">GTC17253_01090</name>
</gene>
<evidence type="ECO:0008006" key="3">
    <source>
        <dbReference type="Google" id="ProtNLM"/>
    </source>
</evidence>
<evidence type="ECO:0000313" key="2">
    <source>
        <dbReference type="EMBL" id="BFO70143.1"/>
    </source>
</evidence>
<feature type="transmembrane region" description="Helical" evidence="1">
    <location>
        <begin position="111"/>
        <end position="129"/>
    </location>
</feature>
<feature type="transmembrane region" description="Helical" evidence="1">
    <location>
        <begin position="321"/>
        <end position="341"/>
    </location>
</feature>
<sequence>MFKNLSIQTIKEKLLAGCQRFPLVILFAVLSTMGCIYLNHQEYIMEAQAATLLVYYPITAMLLALVLKLWSEEVKNHERSAIIQVLLHIGWFGLVFWLSNNMPVGIVESTAMIALPVVLLVMLFVVSFLKRQTELCLWNFTYRLLIGIIISLLAASVLMAGIQMLIEAFKQLFEWNIDYRYRIDIVFASYTFVFPLIFLQFIPEQDQKHDESSTGLPSVLLGIVHYALIPLLLAYFLTLYSYAIKILATWQLPNGWVSWLVTAMMLGTLTIMGLLYPLQFHKDKKFDKYLLRWLPVAALPLLVLMSIGIGRRLSDYGITVARLYVLTFNIWCYAVCLYLILNKSRRMLLVPVSFAMIALLTSVGPQSYANITLHSMKNQVKQIFAQAPNQQLPITKGTLSKFIETLPKDQQEVLMDKGQYLTQNYRADQQADMWNKENLLYFFINNTIVTDNIATEESYSIECISEKPTPIPSGYRSFIYVINSRCEIVKTEGDNITAVVEINDKKYEFTFSQKQLKSAAHASKPSLLYAKGENMLLAINYLYLTIQDEVTDISSIQGIIFIK</sequence>
<dbReference type="Pfam" id="PF13687">
    <property type="entry name" value="DUF4153"/>
    <property type="match status" value="1"/>
</dbReference>